<evidence type="ECO:0000313" key="2">
    <source>
        <dbReference type="EMBL" id="GER38025.1"/>
    </source>
</evidence>
<dbReference type="OrthoDB" id="914072at2759"/>
<dbReference type="PANTHER" id="PTHR47165:SF4">
    <property type="entry name" value="OS03G0429900 PROTEIN"/>
    <property type="match status" value="1"/>
</dbReference>
<evidence type="ECO:0000313" key="3">
    <source>
        <dbReference type="Proteomes" id="UP000325081"/>
    </source>
</evidence>
<keyword evidence="3" id="KW-1185">Reference proteome</keyword>
<evidence type="ECO:0000259" key="1">
    <source>
        <dbReference type="Pfam" id="PF02721"/>
    </source>
</evidence>
<protein>
    <submittedName>
        <fullName evidence="2">Replication protein A 70 kDa DNA-binding subunit</fullName>
    </submittedName>
</protein>
<dbReference type="SUPFAM" id="SSF50249">
    <property type="entry name" value="Nucleic acid-binding proteins"/>
    <property type="match status" value="2"/>
</dbReference>
<dbReference type="InterPro" id="IPR003871">
    <property type="entry name" value="RFA1B/D_OB_1st"/>
</dbReference>
<dbReference type="GO" id="GO:0003677">
    <property type="term" value="F:DNA binding"/>
    <property type="evidence" value="ECO:0007669"/>
    <property type="project" value="UniProtKB-KW"/>
</dbReference>
<gene>
    <name evidence="2" type="ORF">STAS_14479</name>
</gene>
<accession>A0A5A7PYS8</accession>
<dbReference type="AlphaFoldDB" id="A0A5A7PYS8"/>
<dbReference type="PANTHER" id="PTHR47165">
    <property type="entry name" value="OS03G0429900 PROTEIN"/>
    <property type="match status" value="1"/>
</dbReference>
<dbReference type="Pfam" id="PF02721">
    <property type="entry name" value="DUF223"/>
    <property type="match status" value="1"/>
</dbReference>
<dbReference type="Gene3D" id="2.40.50.140">
    <property type="entry name" value="Nucleic acid-binding proteins"/>
    <property type="match status" value="3"/>
</dbReference>
<name>A0A5A7PYS8_STRAF</name>
<proteinExistence type="predicted"/>
<feature type="domain" description="Replication protein A 70 kDa DNA-binding subunit B/D first OB fold" evidence="1">
    <location>
        <begin position="3"/>
        <end position="76"/>
    </location>
</feature>
<dbReference type="Proteomes" id="UP000325081">
    <property type="component" value="Unassembled WGS sequence"/>
</dbReference>
<keyword evidence="2" id="KW-0238">DNA-binding</keyword>
<organism evidence="2 3">
    <name type="scientific">Striga asiatica</name>
    <name type="common">Asiatic witchweed</name>
    <name type="synonym">Buchnera asiatica</name>
    <dbReference type="NCBI Taxonomy" id="4170"/>
    <lineage>
        <taxon>Eukaryota</taxon>
        <taxon>Viridiplantae</taxon>
        <taxon>Streptophyta</taxon>
        <taxon>Embryophyta</taxon>
        <taxon>Tracheophyta</taxon>
        <taxon>Spermatophyta</taxon>
        <taxon>Magnoliopsida</taxon>
        <taxon>eudicotyledons</taxon>
        <taxon>Gunneridae</taxon>
        <taxon>Pentapetalae</taxon>
        <taxon>asterids</taxon>
        <taxon>lamiids</taxon>
        <taxon>Lamiales</taxon>
        <taxon>Orobanchaceae</taxon>
        <taxon>Buchnereae</taxon>
        <taxon>Striga</taxon>
    </lineage>
</organism>
<sequence>MDKTEWNIKVRVVRCYERTTFGDRSTVLGLEVILHDSEGYCIHASITKFDMEIFRCHLKEGSVIAIWDSIVAPNGDVIGRVVGINKPQTRTFDNRTTRFAEITLEDVDRNKLSCTLWKEKVDEIVPSILNRDIGPLVVILQFFRAKVVGASVKVSNTFDITKLIFDQSADEIKEFVAAYGGCAEIAGSIREVNAPLVITDNVETENISVKTIDYLYKCGQVGSYWICALIESLTGDYWYQSCCKCPKKLTSTGKKFYCEKCDDFFDDGVLK</sequence>
<dbReference type="EMBL" id="BKCP01005417">
    <property type="protein sequence ID" value="GER38025.1"/>
    <property type="molecule type" value="Genomic_DNA"/>
</dbReference>
<dbReference type="InterPro" id="IPR012340">
    <property type="entry name" value="NA-bd_OB-fold"/>
</dbReference>
<reference evidence="3" key="1">
    <citation type="journal article" date="2019" name="Curr. Biol.">
        <title>Genome Sequence of Striga asiatica Provides Insight into the Evolution of Plant Parasitism.</title>
        <authorList>
            <person name="Yoshida S."/>
            <person name="Kim S."/>
            <person name="Wafula E.K."/>
            <person name="Tanskanen J."/>
            <person name="Kim Y.M."/>
            <person name="Honaas L."/>
            <person name="Yang Z."/>
            <person name="Spallek T."/>
            <person name="Conn C.E."/>
            <person name="Ichihashi Y."/>
            <person name="Cheong K."/>
            <person name="Cui S."/>
            <person name="Der J.P."/>
            <person name="Gundlach H."/>
            <person name="Jiao Y."/>
            <person name="Hori C."/>
            <person name="Ishida J.K."/>
            <person name="Kasahara H."/>
            <person name="Kiba T."/>
            <person name="Kim M.S."/>
            <person name="Koo N."/>
            <person name="Laohavisit A."/>
            <person name="Lee Y.H."/>
            <person name="Lumba S."/>
            <person name="McCourt P."/>
            <person name="Mortimer J.C."/>
            <person name="Mutuku J.M."/>
            <person name="Nomura T."/>
            <person name="Sasaki-Sekimoto Y."/>
            <person name="Seto Y."/>
            <person name="Wang Y."/>
            <person name="Wakatake T."/>
            <person name="Sakakibara H."/>
            <person name="Demura T."/>
            <person name="Yamaguchi S."/>
            <person name="Yoneyama K."/>
            <person name="Manabe R.I."/>
            <person name="Nelson D.C."/>
            <person name="Schulman A.H."/>
            <person name="Timko M.P."/>
            <person name="dePamphilis C.W."/>
            <person name="Choi D."/>
            <person name="Shirasu K."/>
        </authorList>
    </citation>
    <scope>NUCLEOTIDE SEQUENCE [LARGE SCALE GENOMIC DNA]</scope>
    <source>
        <strain evidence="3">cv. UVA1</strain>
    </source>
</reference>
<comment type="caution">
    <text evidence="2">The sequence shown here is derived from an EMBL/GenBank/DDBJ whole genome shotgun (WGS) entry which is preliminary data.</text>
</comment>
<dbReference type="CDD" id="cd04481">
    <property type="entry name" value="RPA1_DBD_B_like"/>
    <property type="match status" value="1"/>
</dbReference>